<evidence type="ECO:0008006" key="3">
    <source>
        <dbReference type="Google" id="ProtNLM"/>
    </source>
</evidence>
<feature type="non-terminal residue" evidence="2">
    <location>
        <position position="523"/>
    </location>
</feature>
<keyword evidence="1" id="KW-0812">Transmembrane</keyword>
<accession>A0A381NAU3</accession>
<proteinExistence type="predicted"/>
<gene>
    <name evidence="2" type="ORF">METZ01_LOCUS3712</name>
</gene>
<name>A0A381NAU3_9ZZZZ</name>
<feature type="transmembrane region" description="Helical" evidence="1">
    <location>
        <begin position="449"/>
        <end position="467"/>
    </location>
</feature>
<feature type="transmembrane region" description="Helical" evidence="1">
    <location>
        <begin position="417"/>
        <end position="437"/>
    </location>
</feature>
<dbReference type="Pfam" id="PF07399">
    <property type="entry name" value="Na_H_antiport_3"/>
    <property type="match status" value="1"/>
</dbReference>
<reference evidence="2" key="1">
    <citation type="submission" date="2018-05" db="EMBL/GenBank/DDBJ databases">
        <authorList>
            <person name="Lanie J.A."/>
            <person name="Ng W.-L."/>
            <person name="Kazmierczak K.M."/>
            <person name="Andrzejewski T.M."/>
            <person name="Davidsen T.M."/>
            <person name="Wayne K.J."/>
            <person name="Tettelin H."/>
            <person name="Glass J.I."/>
            <person name="Rusch D."/>
            <person name="Podicherti R."/>
            <person name="Tsui H.-C.T."/>
            <person name="Winkler M.E."/>
        </authorList>
    </citation>
    <scope>NUCLEOTIDE SEQUENCE</scope>
</reference>
<feature type="transmembrane region" description="Helical" evidence="1">
    <location>
        <begin position="386"/>
        <end position="405"/>
    </location>
</feature>
<dbReference type="AlphaFoldDB" id="A0A381NAU3"/>
<keyword evidence="1" id="KW-1133">Transmembrane helix</keyword>
<sequence>MSQIQKHWLGILIFGGLATIVYASESIGGLAPFPTPLDAYGDADLIKSGDVMAVLANRIEHSPFNFWASLTFLFAILHTFFAVKITGVAEKMELAHASKMKAEGKSEEEIEHNPPVRAEILHFFGEVEAIFGIWVLVLAAVTILFYDWTTFRNYIAHEVNYTEPMFVVVIMTLASTRPVMMLAKQILGIFAAIGRHSPGAWWLSILTLAPVLGSFITEPAAMTIGALLLAEQFYHLKPSSKLAYATIGLLFVNISVGGTFTHFAAPPVLMVASPWGWTFPFMALNFGWKAFIGIIISNIIYYMVFKSEFSLLSSISGSDLANRKALEHQEDPVPAWITVVHLLFMGWTVFNAHYPPLFVGGFLFFVGFAMATKVHQSHVDLKPPMLVGFFLAGLVTHGGMQAWWIAPVLGSLGDLPLMLSATILTAFNDNAAITYLSTLVPDFTISAKYAVVAGAVTGGGLTVIANAPNPAGQSILSKFFPGGVNPAKLALGAIIPTIIMGLAFMAIPQDVHDPQQDRQSTVE</sequence>
<feature type="transmembrane region" description="Helical" evidence="1">
    <location>
        <begin position="285"/>
        <end position="305"/>
    </location>
</feature>
<dbReference type="InterPro" id="IPR009978">
    <property type="entry name" value="Na_H_antiport_3"/>
</dbReference>
<keyword evidence="1" id="KW-0472">Membrane</keyword>
<protein>
    <recommendedName>
        <fullName evidence="3">Citrate transporter-like domain-containing protein</fullName>
    </recommendedName>
</protein>
<feature type="transmembrane region" description="Helical" evidence="1">
    <location>
        <begin position="487"/>
        <end position="507"/>
    </location>
</feature>
<evidence type="ECO:0000256" key="1">
    <source>
        <dbReference type="SAM" id="Phobius"/>
    </source>
</evidence>
<organism evidence="2">
    <name type="scientific">marine metagenome</name>
    <dbReference type="NCBI Taxonomy" id="408172"/>
    <lineage>
        <taxon>unclassified sequences</taxon>
        <taxon>metagenomes</taxon>
        <taxon>ecological metagenomes</taxon>
    </lineage>
</organism>
<feature type="transmembrane region" description="Helical" evidence="1">
    <location>
        <begin position="64"/>
        <end position="83"/>
    </location>
</feature>
<evidence type="ECO:0000313" key="2">
    <source>
        <dbReference type="EMBL" id="SUZ50858.1"/>
    </source>
</evidence>
<feature type="transmembrane region" description="Helical" evidence="1">
    <location>
        <begin position="211"/>
        <end position="230"/>
    </location>
</feature>
<feature type="transmembrane region" description="Helical" evidence="1">
    <location>
        <begin position="129"/>
        <end position="148"/>
    </location>
</feature>
<feature type="transmembrane region" description="Helical" evidence="1">
    <location>
        <begin position="242"/>
        <end position="265"/>
    </location>
</feature>
<dbReference type="EMBL" id="UINC01000192">
    <property type="protein sequence ID" value="SUZ50858.1"/>
    <property type="molecule type" value="Genomic_DNA"/>
</dbReference>